<name>A0A1H2FS18_9GAMM</name>
<dbReference type="EMBL" id="LT629787">
    <property type="protein sequence ID" value="SDU09758.1"/>
    <property type="molecule type" value="Genomic_DNA"/>
</dbReference>
<dbReference type="InterPro" id="IPR052956">
    <property type="entry name" value="Mesenchyme-surface_protein"/>
</dbReference>
<keyword evidence="2" id="KW-0238">DNA-binding</keyword>
<dbReference type="NCBIfam" id="NF038117">
    <property type="entry name" value="choice_anch_I"/>
    <property type="match status" value="1"/>
</dbReference>
<dbReference type="STRING" id="1434072.SAMN05216210_1740"/>
<accession>A0A1H2FS18</accession>
<dbReference type="InterPro" id="IPR011044">
    <property type="entry name" value="Quino_amine_DH_bsu"/>
</dbReference>
<dbReference type="SUPFAM" id="SSF50969">
    <property type="entry name" value="YVTN repeat-like/Quinoprotein amine dehydrogenase"/>
    <property type="match status" value="1"/>
</dbReference>
<feature type="domain" description="Choice-of-anchor I" evidence="1">
    <location>
        <begin position="651"/>
        <end position="835"/>
    </location>
</feature>
<dbReference type="Pfam" id="PF22494">
    <property type="entry name" value="choice_anch_I"/>
    <property type="match status" value="2"/>
</dbReference>
<dbReference type="InterPro" id="IPR015943">
    <property type="entry name" value="WD40/YVTN_repeat-like_dom_sf"/>
</dbReference>
<dbReference type="AlphaFoldDB" id="A0A1H2FS18"/>
<dbReference type="InterPro" id="IPR055188">
    <property type="entry name" value="Choice_anch_I"/>
</dbReference>
<dbReference type="Gene3D" id="2.130.10.10">
    <property type="entry name" value="YVTN repeat-like/Quinoprotein amine dehydrogenase"/>
    <property type="match status" value="1"/>
</dbReference>
<protein>
    <submittedName>
        <fullName evidence="2">DNA-binding beta-propeller fold protein YncE</fullName>
    </submittedName>
</protein>
<reference evidence="3" key="1">
    <citation type="submission" date="2016-10" db="EMBL/GenBank/DDBJ databases">
        <authorList>
            <person name="Varghese N."/>
            <person name="Submissions S."/>
        </authorList>
    </citation>
    <scope>NUCLEOTIDE SEQUENCE [LARGE SCALE GENOMIC DNA]</scope>
    <source>
        <strain evidence="3">CECT 8338</strain>
    </source>
</reference>
<evidence type="ECO:0000313" key="3">
    <source>
        <dbReference type="Proteomes" id="UP000243924"/>
    </source>
</evidence>
<evidence type="ECO:0000313" key="2">
    <source>
        <dbReference type="EMBL" id="SDU09758.1"/>
    </source>
</evidence>
<dbReference type="PANTHER" id="PTHR46928:SF1">
    <property type="entry name" value="MESENCHYME-SPECIFIC CELL SURFACE GLYCOPROTEIN"/>
    <property type="match status" value="1"/>
</dbReference>
<dbReference type="PANTHER" id="PTHR46928">
    <property type="entry name" value="MESENCHYME-SPECIFIC CELL SURFACE GLYCOPROTEIN"/>
    <property type="match status" value="1"/>
</dbReference>
<gene>
    <name evidence="2" type="ORF">SAMN05216210_1740</name>
</gene>
<organism evidence="2 3">
    <name type="scientific">Halopseudomonas salegens</name>
    <dbReference type="NCBI Taxonomy" id="1434072"/>
    <lineage>
        <taxon>Bacteria</taxon>
        <taxon>Pseudomonadati</taxon>
        <taxon>Pseudomonadota</taxon>
        <taxon>Gammaproteobacteria</taxon>
        <taxon>Pseudomonadales</taxon>
        <taxon>Pseudomonadaceae</taxon>
        <taxon>Halopseudomonas</taxon>
    </lineage>
</organism>
<evidence type="ECO:0000259" key="1">
    <source>
        <dbReference type="Pfam" id="PF22494"/>
    </source>
</evidence>
<keyword evidence="3" id="KW-1185">Reference proteome</keyword>
<proteinExistence type="predicted"/>
<dbReference type="GO" id="GO:0003677">
    <property type="term" value="F:DNA binding"/>
    <property type="evidence" value="ECO:0007669"/>
    <property type="project" value="UniProtKB-KW"/>
</dbReference>
<dbReference type="Proteomes" id="UP000243924">
    <property type="component" value="Chromosome I"/>
</dbReference>
<sequence length="840" mass="91156">MLTEHLPVSSLDLPGSNRLLQAKQPQGTRMFSRRNAGSSLKKITQQALDVIGIGLNPLPPVKIVAAHRVFSLQPCIPGQPGPQTNRQRMNIQLLALAGNFVRQLVQLVKEQKMQLKQAEWLTQGARHSKGGCGKLDSQLLDQAVLVDTLRNSAQQIQQPGRKISWQQVFWLQLHGTHRLSLANTVRIKHRRLKEMSAKCHYPFINIAFDRAFNFRLQDIQMNRAMIPGLAVLTATLLSGCLSSGSSSDSNDVTPPQVITPERIQLSLLGRYSAGEYDVSAAEIPVYDPENRQIFVVNARNGAVDILDASDLSSPAYLSTLTVDDVAADAVVNSVAYFNGLLAVAIEASPKTEPGYAAIYDATTLERLSLTEVGAQPDMLVFSPDGSHLLVANEGEPSDDYQIDPEGSVTVISLDGSSISNVRTADFSAFNGQRQALQDAGVRIFGPNASVAEDMEPEYITVSADSTTAWVALQENNALARLDVASATITDILPLGFKDHGLPGNGLAASDDEDEINIRTWPGLVGMYHPDSISSYTVDGQTYIVTANEGDARAWGEDNQAYWDGDASQGFVEEIRLKHLVHRNGFARRVGDDMPAQLNQLANGALLNPDVFAYCGASAGEPGDCREDEMLGRLTVSWVDGYRKDASGNPVLFDASGTENPAGDRLMYDQIFAFGGRSFAVWDEDGNLVWDSRDQIEQFIASDECMAGSERSIPCKDFFNSNHSSGDSFGNRSDNKGPEPEGVAIATLGEKTFAFIGLERMGGILVYDVSNPSAPTFMDYYNTRENFILDPEDNLAEVGDLGPEGLVFVDAADSPNGEALLIVGNEVSGTTVIYQVNQLVD</sequence>
<feature type="domain" description="Choice-of-anchor I" evidence="1">
    <location>
        <begin position="279"/>
        <end position="554"/>
    </location>
</feature>